<dbReference type="InterPro" id="IPR050834">
    <property type="entry name" value="Glycosyltransf_2"/>
</dbReference>
<dbReference type="CDD" id="cd00761">
    <property type="entry name" value="Glyco_tranf_GTA_type"/>
    <property type="match status" value="1"/>
</dbReference>
<evidence type="ECO:0000259" key="1">
    <source>
        <dbReference type="Pfam" id="PF00535"/>
    </source>
</evidence>
<comment type="caution">
    <text evidence="2">The sequence shown here is derived from an EMBL/GenBank/DDBJ whole genome shotgun (WGS) entry which is preliminary data.</text>
</comment>
<gene>
    <name evidence="2" type="ORF">GCM10011339_39380</name>
</gene>
<dbReference type="Gene3D" id="3.90.550.10">
    <property type="entry name" value="Spore Coat Polysaccharide Biosynthesis Protein SpsA, Chain A"/>
    <property type="match status" value="1"/>
</dbReference>
<protein>
    <submittedName>
        <fullName evidence="2">Glycosyl transferase</fullName>
    </submittedName>
</protein>
<dbReference type="PANTHER" id="PTHR43685:SF2">
    <property type="entry name" value="GLYCOSYLTRANSFERASE 2-LIKE DOMAIN-CONTAINING PROTEIN"/>
    <property type="match status" value="1"/>
</dbReference>
<reference evidence="3" key="1">
    <citation type="journal article" date="2019" name="Int. J. Syst. Evol. Microbiol.">
        <title>The Global Catalogue of Microorganisms (GCM) 10K type strain sequencing project: providing services to taxonomists for standard genome sequencing and annotation.</title>
        <authorList>
            <consortium name="The Broad Institute Genomics Platform"/>
            <consortium name="The Broad Institute Genome Sequencing Center for Infectious Disease"/>
            <person name="Wu L."/>
            <person name="Ma J."/>
        </authorList>
    </citation>
    <scope>NUCLEOTIDE SEQUENCE [LARGE SCALE GENOMIC DNA]</scope>
    <source>
        <strain evidence="3">CGMCC 1.15407</strain>
    </source>
</reference>
<proteinExistence type="predicted"/>
<accession>A0ABQ1V9N5</accession>
<sequence length="281" mass="32540">MVLISVIIPTYNRAKMLPRAIESVIQQTLKEWELIIIDDGSTDNTKSVVDEFLSDKRISYLYQENRGVSAARNLGTEKAIGNFFCFLDSDDWVKKEWLDDFFQKYCSNKQLEVIIGGFCVSKDNRIVKNRRAEAEKYNNTLPGTYFIKSALFKEIGGFDTHLSYGENTELFFRVYQQSPKVGYLKKENLIYNKSNSGGSMDLGNQVKSLKHILKKHEDLLDANVKFLYLQIIGVSLMKTGDLQDSKYYLGKAYLLKPWKIKTLLRFLISLSPFLIRRIYQK</sequence>
<dbReference type="Proteomes" id="UP000647339">
    <property type="component" value="Unassembled WGS sequence"/>
</dbReference>
<dbReference type="EMBL" id="BMIU01000026">
    <property type="protein sequence ID" value="GGF46955.1"/>
    <property type="molecule type" value="Genomic_DNA"/>
</dbReference>
<keyword evidence="3" id="KW-1185">Reference proteome</keyword>
<feature type="domain" description="Glycosyltransferase 2-like" evidence="1">
    <location>
        <begin position="5"/>
        <end position="138"/>
    </location>
</feature>
<organism evidence="2 3">
    <name type="scientific">Echinicola rosea</name>
    <dbReference type="NCBI Taxonomy" id="1807691"/>
    <lineage>
        <taxon>Bacteria</taxon>
        <taxon>Pseudomonadati</taxon>
        <taxon>Bacteroidota</taxon>
        <taxon>Cytophagia</taxon>
        <taxon>Cytophagales</taxon>
        <taxon>Cyclobacteriaceae</taxon>
        <taxon>Echinicola</taxon>
    </lineage>
</organism>
<evidence type="ECO:0000313" key="3">
    <source>
        <dbReference type="Proteomes" id="UP000647339"/>
    </source>
</evidence>
<dbReference type="InterPro" id="IPR029044">
    <property type="entry name" value="Nucleotide-diphossugar_trans"/>
</dbReference>
<evidence type="ECO:0000313" key="2">
    <source>
        <dbReference type="EMBL" id="GGF46955.1"/>
    </source>
</evidence>
<dbReference type="PANTHER" id="PTHR43685">
    <property type="entry name" value="GLYCOSYLTRANSFERASE"/>
    <property type="match status" value="1"/>
</dbReference>
<dbReference type="RefSeq" id="WP_137402904.1">
    <property type="nucleotide sequence ID" value="NZ_BMIU01000026.1"/>
</dbReference>
<name>A0ABQ1V9N5_9BACT</name>
<dbReference type="Pfam" id="PF00535">
    <property type="entry name" value="Glycos_transf_2"/>
    <property type="match status" value="1"/>
</dbReference>
<keyword evidence="2" id="KW-0808">Transferase</keyword>
<dbReference type="GO" id="GO:0016740">
    <property type="term" value="F:transferase activity"/>
    <property type="evidence" value="ECO:0007669"/>
    <property type="project" value="UniProtKB-KW"/>
</dbReference>
<dbReference type="SUPFAM" id="SSF53448">
    <property type="entry name" value="Nucleotide-diphospho-sugar transferases"/>
    <property type="match status" value="1"/>
</dbReference>
<dbReference type="InterPro" id="IPR001173">
    <property type="entry name" value="Glyco_trans_2-like"/>
</dbReference>